<dbReference type="Proteomes" id="UP001151529">
    <property type="component" value="Chromosome 10"/>
</dbReference>
<keyword evidence="5" id="KW-1002">Plastid outer membrane</keyword>
<dbReference type="Gene3D" id="2.40.160.50">
    <property type="entry name" value="membrane protein fhac: a member of the omp85/tpsb transporter family"/>
    <property type="match status" value="1"/>
</dbReference>
<accession>A0A9Q0TZF0</accession>
<dbReference type="OrthoDB" id="1724197at2759"/>
<dbReference type="PROSITE" id="PS51779">
    <property type="entry name" value="POTRA"/>
    <property type="match status" value="1"/>
</dbReference>
<keyword evidence="11" id="KW-1185">Reference proteome</keyword>
<dbReference type="GO" id="GO:0005741">
    <property type="term" value="C:mitochondrial outer membrane"/>
    <property type="evidence" value="ECO:0007669"/>
    <property type="project" value="UniProtKB-SubCell"/>
</dbReference>
<evidence type="ECO:0000256" key="7">
    <source>
        <dbReference type="ARBA" id="ARBA00024013"/>
    </source>
</evidence>
<dbReference type="AlphaFoldDB" id="A0A9Q0TZF0"/>
<evidence type="ECO:0000256" key="6">
    <source>
        <dbReference type="ARBA" id="ARBA00023136"/>
    </source>
</evidence>
<comment type="caution">
    <text evidence="10">The sequence shown here is derived from an EMBL/GenBank/DDBJ whole genome shotgun (WGS) entry which is preliminary data.</text>
</comment>
<name>A0A9Q0TZF0_SALVM</name>
<evidence type="ECO:0000256" key="1">
    <source>
        <dbReference type="ARBA" id="ARBA00004374"/>
    </source>
</evidence>
<evidence type="ECO:0000256" key="3">
    <source>
        <dbReference type="ARBA" id="ARBA00022452"/>
    </source>
</evidence>
<evidence type="ECO:0000256" key="4">
    <source>
        <dbReference type="ARBA" id="ARBA00022692"/>
    </source>
</evidence>
<dbReference type="Pfam" id="PF01103">
    <property type="entry name" value="Omp85"/>
    <property type="match status" value="1"/>
</dbReference>
<keyword evidence="3" id="KW-1134">Transmembrane beta strand</keyword>
<dbReference type="FunFam" id="3.10.20.310:FF:000016">
    <property type="entry name" value="Outer membrane OMP85 family protein"/>
    <property type="match status" value="1"/>
</dbReference>
<reference evidence="10" key="1">
    <citation type="submission" date="2022-11" db="EMBL/GenBank/DDBJ databases">
        <authorList>
            <person name="Hyden B.L."/>
            <person name="Feng K."/>
            <person name="Yates T."/>
            <person name="Jawdy S."/>
            <person name="Smart L.B."/>
            <person name="Muchero W."/>
        </authorList>
    </citation>
    <scope>NUCLEOTIDE SEQUENCE</scope>
    <source>
        <tissue evidence="10">Shoot tip</tissue>
    </source>
</reference>
<dbReference type="EMBL" id="JAPFFL010000006">
    <property type="protein sequence ID" value="KAJ6720608.1"/>
    <property type="molecule type" value="Genomic_DNA"/>
</dbReference>
<keyword evidence="6" id="KW-0472">Membrane</keyword>
<evidence type="ECO:0000313" key="10">
    <source>
        <dbReference type="EMBL" id="KAJ6720608.1"/>
    </source>
</evidence>
<dbReference type="Pfam" id="PF07244">
    <property type="entry name" value="POTRA"/>
    <property type="match status" value="1"/>
</dbReference>
<protein>
    <submittedName>
        <fullName evidence="10">OUTER MEMBRANE OMP85 FAMILY PROTEIN</fullName>
    </submittedName>
</protein>
<comment type="similarity">
    <text evidence="2">Belongs to the SAM50/omp85 family.</text>
</comment>
<feature type="region of interest" description="Disordered" evidence="8">
    <location>
        <begin position="1"/>
        <end position="51"/>
    </location>
</feature>
<evidence type="ECO:0000256" key="8">
    <source>
        <dbReference type="SAM" id="MobiDB-lite"/>
    </source>
</evidence>
<evidence type="ECO:0000313" key="11">
    <source>
        <dbReference type="Proteomes" id="UP001151529"/>
    </source>
</evidence>
<dbReference type="InterPro" id="IPR034746">
    <property type="entry name" value="POTRA"/>
</dbReference>
<evidence type="ECO:0000259" key="9">
    <source>
        <dbReference type="PROSITE" id="PS51779"/>
    </source>
</evidence>
<dbReference type="GO" id="GO:0009707">
    <property type="term" value="C:chloroplast outer membrane"/>
    <property type="evidence" value="ECO:0007669"/>
    <property type="project" value="UniProtKB-SubCell"/>
</dbReference>
<sequence length="335" mass="37488">MAQPEDDPVVRNHNNDDDDDDDEEEEEEGEQNDDVEDEGEEEEEDKDLESQKAKLRNRFQNFFSRIQNESVPIRVHDVVIKGNTKTKDSLIEAETALLKDASTIQELFAASSDVNLRLQALEIFDSVKITLDSGPTELPGTANVIVDVVETRSPLLGEIGVFNKGEASSSTLEGTLKYKNIFGYGDLWDGALAYDCGHKAEMSAGVFLPRFKGLVTPVTARLFLQSQDCLKFSSFKERSLGLSLGLFSTRKHDLVCNLAWRTLTDPSRMASSSIRRQLGHGLLSSLKYTFKIDRRNSPLRPTNGFAFVSTTQIGGLAPDSRCLRFLRQVWFSFHV</sequence>
<gene>
    <name evidence="10" type="ORF">OIU85_023785</name>
</gene>
<dbReference type="InterPro" id="IPR039910">
    <property type="entry name" value="D15-like"/>
</dbReference>
<dbReference type="InterPro" id="IPR000184">
    <property type="entry name" value="Bac_surfAg_D15"/>
</dbReference>
<dbReference type="PANTHER" id="PTHR12815">
    <property type="entry name" value="SORTING AND ASSEMBLY MACHINERY SAMM50 PROTEIN FAMILY MEMBER"/>
    <property type="match status" value="1"/>
</dbReference>
<evidence type="ECO:0000256" key="2">
    <source>
        <dbReference type="ARBA" id="ARBA00010913"/>
    </source>
</evidence>
<comment type="subcellular location">
    <subcellularLocation>
        <location evidence="1">Mitochondrion outer membrane</location>
        <topology evidence="1">Multi-pass membrane protein</topology>
    </subcellularLocation>
    <subcellularLocation>
        <location evidence="7">Plastid</location>
        <location evidence="7">Chloroplast outer membrane</location>
    </subcellularLocation>
</comment>
<reference evidence="10" key="2">
    <citation type="journal article" date="2023" name="Int. J. Mol. Sci.">
        <title>De Novo Assembly and Annotation of 11 Diverse Shrub Willow (Salix) Genomes Reveals Novel Gene Organization in Sex-Linked Regions.</title>
        <authorList>
            <person name="Hyden B."/>
            <person name="Feng K."/>
            <person name="Yates T.B."/>
            <person name="Jawdy S."/>
            <person name="Cereghino C."/>
            <person name="Smart L.B."/>
            <person name="Muchero W."/>
        </authorList>
    </citation>
    <scope>NUCLEOTIDE SEQUENCE [LARGE SCALE GENOMIC DNA]</scope>
    <source>
        <tissue evidence="10">Shoot tip</tissue>
    </source>
</reference>
<keyword evidence="4" id="KW-0812">Transmembrane</keyword>
<dbReference type="InterPro" id="IPR010827">
    <property type="entry name" value="BamA/TamA_POTRA"/>
</dbReference>
<evidence type="ECO:0000256" key="5">
    <source>
        <dbReference type="ARBA" id="ARBA00022805"/>
    </source>
</evidence>
<dbReference type="Gene3D" id="3.10.20.310">
    <property type="entry name" value="membrane protein fhac"/>
    <property type="match status" value="1"/>
</dbReference>
<feature type="compositionally biased region" description="Acidic residues" evidence="8">
    <location>
        <begin position="16"/>
        <end position="47"/>
    </location>
</feature>
<feature type="domain" description="POTRA" evidence="9">
    <location>
        <begin position="73"/>
        <end position="151"/>
    </location>
</feature>
<dbReference type="PANTHER" id="PTHR12815:SF18">
    <property type="entry name" value="SORTING AND ASSEMBLY MACHINERY COMPONENT 50 HOMOLOG"/>
    <property type="match status" value="1"/>
</dbReference>
<keyword evidence="5" id="KW-0934">Plastid</keyword>
<organism evidence="10 11">
    <name type="scientific">Salix viminalis</name>
    <name type="common">Common osier</name>
    <name type="synonym">Basket willow</name>
    <dbReference type="NCBI Taxonomy" id="40686"/>
    <lineage>
        <taxon>Eukaryota</taxon>
        <taxon>Viridiplantae</taxon>
        <taxon>Streptophyta</taxon>
        <taxon>Embryophyta</taxon>
        <taxon>Tracheophyta</taxon>
        <taxon>Spermatophyta</taxon>
        <taxon>Magnoliopsida</taxon>
        <taxon>eudicotyledons</taxon>
        <taxon>Gunneridae</taxon>
        <taxon>Pentapetalae</taxon>
        <taxon>rosids</taxon>
        <taxon>fabids</taxon>
        <taxon>Malpighiales</taxon>
        <taxon>Salicaceae</taxon>
        <taxon>Saliceae</taxon>
        <taxon>Salix</taxon>
    </lineage>
</organism>
<proteinExistence type="inferred from homology"/>